<evidence type="ECO:0000256" key="1">
    <source>
        <dbReference type="SAM" id="Phobius"/>
    </source>
</evidence>
<keyword evidence="1" id="KW-0472">Membrane</keyword>
<feature type="transmembrane region" description="Helical" evidence="1">
    <location>
        <begin position="72"/>
        <end position="96"/>
    </location>
</feature>
<dbReference type="Proteomes" id="UP000321261">
    <property type="component" value="Unassembled WGS sequence"/>
</dbReference>
<sequence>MPVPTLHRLAAAAGVLCAFALCFNVARRGGLVPSTDLARAAAPLAQLFGLWLLTGLYASIRARTGSLGLVGYALNSFGLAGLVGCEYIVNLVLPYVPPATVADLLDGLAGAVFTGTQAVFLTGALLFAAALARGGLPPVAVGLYATGAVAVGLRGILPDATLGPGLVLAAIGLGRLAVGLYRSAARTAPAPGHGH</sequence>
<dbReference type="OrthoDB" id="3294508at2"/>
<dbReference type="AlphaFoldDB" id="A0A561SUH0"/>
<evidence type="ECO:0000313" key="2">
    <source>
        <dbReference type="EMBL" id="TWF78509.1"/>
    </source>
</evidence>
<comment type="caution">
    <text evidence="2">The sequence shown here is derived from an EMBL/GenBank/DDBJ whole genome shotgun (WGS) entry which is preliminary data.</text>
</comment>
<keyword evidence="1" id="KW-1133">Transmembrane helix</keyword>
<feature type="transmembrane region" description="Helical" evidence="1">
    <location>
        <begin position="163"/>
        <end position="181"/>
    </location>
</feature>
<protein>
    <submittedName>
        <fullName evidence="2">Uncharacterized protein</fullName>
    </submittedName>
</protein>
<feature type="transmembrane region" description="Helical" evidence="1">
    <location>
        <begin position="139"/>
        <end position="157"/>
    </location>
</feature>
<keyword evidence="1" id="KW-0812">Transmembrane</keyword>
<dbReference type="RefSeq" id="WP_147257508.1">
    <property type="nucleotide sequence ID" value="NZ_VIWU01000001.1"/>
</dbReference>
<proteinExistence type="predicted"/>
<evidence type="ECO:0000313" key="3">
    <source>
        <dbReference type="Proteomes" id="UP000321261"/>
    </source>
</evidence>
<accession>A0A561SUH0</accession>
<gene>
    <name evidence="2" type="ORF">FHX44_114432</name>
</gene>
<keyword evidence="3" id="KW-1185">Reference proteome</keyword>
<feature type="transmembrane region" description="Helical" evidence="1">
    <location>
        <begin position="108"/>
        <end position="132"/>
    </location>
</feature>
<dbReference type="EMBL" id="VIWU01000001">
    <property type="protein sequence ID" value="TWF78509.1"/>
    <property type="molecule type" value="Genomic_DNA"/>
</dbReference>
<name>A0A561SUH0_9PSEU</name>
<reference evidence="2 3" key="1">
    <citation type="submission" date="2019-06" db="EMBL/GenBank/DDBJ databases">
        <title>Sequencing the genomes of 1000 actinobacteria strains.</title>
        <authorList>
            <person name="Klenk H.-P."/>
        </authorList>
    </citation>
    <scope>NUCLEOTIDE SEQUENCE [LARGE SCALE GENOMIC DNA]</scope>
    <source>
        <strain evidence="2 3">DSM 45671</strain>
    </source>
</reference>
<feature type="transmembrane region" description="Helical" evidence="1">
    <location>
        <begin position="38"/>
        <end position="60"/>
    </location>
</feature>
<organism evidence="2 3">
    <name type="scientific">Pseudonocardia hierapolitana</name>
    <dbReference type="NCBI Taxonomy" id="1128676"/>
    <lineage>
        <taxon>Bacteria</taxon>
        <taxon>Bacillati</taxon>
        <taxon>Actinomycetota</taxon>
        <taxon>Actinomycetes</taxon>
        <taxon>Pseudonocardiales</taxon>
        <taxon>Pseudonocardiaceae</taxon>
        <taxon>Pseudonocardia</taxon>
    </lineage>
</organism>